<evidence type="ECO:0000256" key="2">
    <source>
        <dbReference type="ARBA" id="ARBA00022748"/>
    </source>
</evidence>
<reference evidence="6 7" key="1">
    <citation type="submission" date="2015-11" db="EMBL/GenBank/DDBJ databases">
        <title>Description and complete genome sequence of a novel strain predominating in hypersaline microbial mats and representing a new family of the Bacteriodetes phylum.</title>
        <authorList>
            <person name="Spring S."/>
            <person name="Bunk B."/>
            <person name="Sproer C."/>
            <person name="Klenk H.-P."/>
        </authorList>
    </citation>
    <scope>NUCLEOTIDE SEQUENCE [LARGE SCALE GENOMIC DNA]</scope>
    <source>
        <strain evidence="6 7">L21-Spi-D4</strain>
    </source>
</reference>
<dbReference type="PANTHER" id="PTHR42852:SF6">
    <property type="entry name" value="THIOL:DISULFIDE INTERCHANGE PROTEIN DSBE"/>
    <property type="match status" value="1"/>
</dbReference>
<dbReference type="SUPFAM" id="SSF52833">
    <property type="entry name" value="Thioredoxin-like"/>
    <property type="match status" value="1"/>
</dbReference>
<dbReference type="InterPro" id="IPR036249">
    <property type="entry name" value="Thioredoxin-like_sf"/>
</dbReference>
<sequence>MAGCSKHKHQFKIPINNNTQDTLTAEIYNTWTGLTDSVLNIVPGKQTLVLDTFDLKSIYINKYPEITFFAWDKAHINITQKHIQTDSINEAIIAHQLWTQKIATGETSSKFKWPGNLSNYRYIKGWIKYDDALYGLFNDTTYQIAPNTFSGYRLKSYPAAYMLLHKYTDTTGMWINDYVKHVLEKLNHAGTSTGVEKLFLSLYFKPHKVNLRNDSVLDALSKYKPGVYKELKAYYKKRVQKASIKKGDKFPHLQGTTVNRTKSNIEFNAPYTLIDFWATWCIPCIQQMPTLNKYAKQNKQHFEIISISVDSKKDFPKWLKYAHKHNAINHIWVSDTTNVRKQLGIKGLPHMMLVDASGTIIDPDFPHMSNPLAKKWLSALITKSQTTTASLQPGS</sequence>
<keyword evidence="4" id="KW-0676">Redox-active center</keyword>
<name>A0A0S2HXD9_9BACT</name>
<accession>A0A0S2HXD9</accession>
<keyword evidence="2" id="KW-0201">Cytochrome c-type biogenesis</keyword>
<dbReference type="EMBL" id="CP013118">
    <property type="protein sequence ID" value="ALO14715.1"/>
    <property type="molecule type" value="Genomic_DNA"/>
</dbReference>
<feature type="domain" description="Thioredoxin" evidence="5">
    <location>
        <begin position="244"/>
        <end position="386"/>
    </location>
</feature>
<dbReference type="Pfam" id="PF13905">
    <property type="entry name" value="Thioredoxin_8"/>
    <property type="match status" value="1"/>
</dbReference>
<dbReference type="InterPro" id="IPR013766">
    <property type="entry name" value="Thioredoxin_domain"/>
</dbReference>
<evidence type="ECO:0000313" key="6">
    <source>
        <dbReference type="EMBL" id="ALO14715.1"/>
    </source>
</evidence>
<protein>
    <submittedName>
        <fullName evidence="6">Cytochrome c biogenesis protein TlpA</fullName>
    </submittedName>
</protein>
<keyword evidence="3" id="KW-1015">Disulfide bond</keyword>
<dbReference type="STRING" id="1307839.L21SP5_01048"/>
<evidence type="ECO:0000256" key="4">
    <source>
        <dbReference type="ARBA" id="ARBA00023284"/>
    </source>
</evidence>
<gene>
    <name evidence="6" type="primary">tlpA</name>
    <name evidence="6" type="ORF">L21SP5_01048</name>
</gene>
<evidence type="ECO:0000256" key="3">
    <source>
        <dbReference type="ARBA" id="ARBA00023157"/>
    </source>
</evidence>
<dbReference type="KEGG" id="blq:L21SP5_01048"/>
<evidence type="ECO:0000313" key="7">
    <source>
        <dbReference type="Proteomes" id="UP000064893"/>
    </source>
</evidence>
<dbReference type="Proteomes" id="UP000064893">
    <property type="component" value="Chromosome"/>
</dbReference>
<comment type="subcellular location">
    <subcellularLocation>
        <location evidence="1">Cell envelope</location>
    </subcellularLocation>
</comment>
<dbReference type="InterPro" id="IPR050553">
    <property type="entry name" value="Thioredoxin_ResA/DsbE_sf"/>
</dbReference>
<keyword evidence="7" id="KW-1185">Reference proteome</keyword>
<dbReference type="CDD" id="cd02966">
    <property type="entry name" value="TlpA_like_family"/>
    <property type="match status" value="1"/>
</dbReference>
<dbReference type="PROSITE" id="PS51352">
    <property type="entry name" value="THIOREDOXIN_2"/>
    <property type="match status" value="1"/>
</dbReference>
<dbReference type="Gene3D" id="3.40.30.10">
    <property type="entry name" value="Glutaredoxin"/>
    <property type="match status" value="1"/>
</dbReference>
<dbReference type="GO" id="GO:0017004">
    <property type="term" value="P:cytochrome complex assembly"/>
    <property type="evidence" value="ECO:0007669"/>
    <property type="project" value="UniProtKB-KW"/>
</dbReference>
<dbReference type="AlphaFoldDB" id="A0A0S2HXD9"/>
<dbReference type="GO" id="GO:0030313">
    <property type="term" value="C:cell envelope"/>
    <property type="evidence" value="ECO:0007669"/>
    <property type="project" value="UniProtKB-SubCell"/>
</dbReference>
<evidence type="ECO:0000259" key="5">
    <source>
        <dbReference type="PROSITE" id="PS51352"/>
    </source>
</evidence>
<evidence type="ECO:0000256" key="1">
    <source>
        <dbReference type="ARBA" id="ARBA00004196"/>
    </source>
</evidence>
<organism evidence="6 7">
    <name type="scientific">Salinivirga cyanobacteriivorans</name>
    <dbReference type="NCBI Taxonomy" id="1307839"/>
    <lineage>
        <taxon>Bacteria</taxon>
        <taxon>Pseudomonadati</taxon>
        <taxon>Bacteroidota</taxon>
        <taxon>Bacteroidia</taxon>
        <taxon>Bacteroidales</taxon>
        <taxon>Salinivirgaceae</taxon>
        <taxon>Salinivirga</taxon>
    </lineage>
</organism>
<proteinExistence type="predicted"/>
<dbReference type="InterPro" id="IPR012336">
    <property type="entry name" value="Thioredoxin-like_fold"/>
</dbReference>
<dbReference type="PANTHER" id="PTHR42852">
    <property type="entry name" value="THIOL:DISULFIDE INTERCHANGE PROTEIN DSBE"/>
    <property type="match status" value="1"/>
</dbReference>